<dbReference type="InterPro" id="IPR046934">
    <property type="entry name" value="PIR2-like"/>
</dbReference>
<feature type="non-terminal residue" evidence="2">
    <location>
        <position position="1"/>
    </location>
</feature>
<dbReference type="AlphaFoldDB" id="A0A392V1Z8"/>
<evidence type="ECO:0000313" key="3">
    <source>
        <dbReference type="Proteomes" id="UP000265520"/>
    </source>
</evidence>
<protein>
    <submittedName>
        <fullName evidence="2">MND1-interacting protein 1-like</fullName>
    </submittedName>
</protein>
<dbReference type="Pfam" id="PF20235">
    <property type="entry name" value="PIR2-like_helical"/>
    <property type="match status" value="1"/>
</dbReference>
<dbReference type="Proteomes" id="UP000265520">
    <property type="component" value="Unassembled WGS sequence"/>
</dbReference>
<keyword evidence="3" id="KW-1185">Reference proteome</keyword>
<feature type="non-terminal residue" evidence="2">
    <location>
        <position position="72"/>
    </location>
</feature>
<accession>A0A392V1Z8</accession>
<reference evidence="2 3" key="1">
    <citation type="journal article" date="2018" name="Front. Plant Sci.">
        <title>Red Clover (Trifolium pratense) and Zigzag Clover (T. medium) - A Picture of Genomic Similarities and Differences.</title>
        <authorList>
            <person name="Dluhosova J."/>
            <person name="Istvanek J."/>
            <person name="Nedelnik J."/>
            <person name="Repkova J."/>
        </authorList>
    </citation>
    <scope>NUCLEOTIDE SEQUENCE [LARGE SCALE GENOMIC DNA]</scope>
    <source>
        <strain evidence="3">cv. 10/8</strain>
        <tissue evidence="2">Leaf</tissue>
    </source>
</reference>
<feature type="domain" description="PIR2-like helical" evidence="1">
    <location>
        <begin position="6"/>
        <end position="61"/>
    </location>
</feature>
<dbReference type="EMBL" id="LXQA011010118">
    <property type="protein sequence ID" value="MCI81071.1"/>
    <property type="molecule type" value="Genomic_DNA"/>
</dbReference>
<dbReference type="InterPro" id="IPR046527">
    <property type="entry name" value="PIR2-like_helical"/>
</dbReference>
<name>A0A392V1Z8_9FABA</name>
<evidence type="ECO:0000259" key="1">
    <source>
        <dbReference type="Pfam" id="PF20235"/>
    </source>
</evidence>
<evidence type="ECO:0000313" key="2">
    <source>
        <dbReference type="EMBL" id="MCI81071.1"/>
    </source>
</evidence>
<sequence>DGSNGNSDEAELVFSDLRQLEEYSLAGMVCLLQQVRPNLSKGDAMWCLLMSDLHVGKASTMEIPVPGSGGAT</sequence>
<proteinExistence type="predicted"/>
<organism evidence="2 3">
    <name type="scientific">Trifolium medium</name>
    <dbReference type="NCBI Taxonomy" id="97028"/>
    <lineage>
        <taxon>Eukaryota</taxon>
        <taxon>Viridiplantae</taxon>
        <taxon>Streptophyta</taxon>
        <taxon>Embryophyta</taxon>
        <taxon>Tracheophyta</taxon>
        <taxon>Spermatophyta</taxon>
        <taxon>Magnoliopsida</taxon>
        <taxon>eudicotyledons</taxon>
        <taxon>Gunneridae</taxon>
        <taxon>Pentapetalae</taxon>
        <taxon>rosids</taxon>
        <taxon>fabids</taxon>
        <taxon>Fabales</taxon>
        <taxon>Fabaceae</taxon>
        <taxon>Papilionoideae</taxon>
        <taxon>50 kb inversion clade</taxon>
        <taxon>NPAAA clade</taxon>
        <taxon>Hologalegina</taxon>
        <taxon>IRL clade</taxon>
        <taxon>Trifolieae</taxon>
        <taxon>Trifolium</taxon>
    </lineage>
</organism>
<dbReference type="PANTHER" id="PTHR46405:SF3">
    <property type="entry name" value="RING_U-BOX SUPERFAMILY PROTEIN"/>
    <property type="match status" value="1"/>
</dbReference>
<dbReference type="PANTHER" id="PTHR46405">
    <property type="entry name" value="OS05G0141500 PROTEIN"/>
    <property type="match status" value="1"/>
</dbReference>
<comment type="caution">
    <text evidence="2">The sequence shown here is derived from an EMBL/GenBank/DDBJ whole genome shotgun (WGS) entry which is preliminary data.</text>
</comment>